<dbReference type="EMBL" id="UNSC01000008">
    <property type="protein sequence ID" value="SZD74211.1"/>
    <property type="molecule type" value="Genomic_DNA"/>
</dbReference>
<dbReference type="RefSeq" id="WP_133298032.1">
    <property type="nucleotide sequence ID" value="NZ_UNSC01000008.1"/>
</dbReference>
<keyword evidence="3" id="KW-1185">Reference proteome</keyword>
<evidence type="ECO:0000313" key="2">
    <source>
        <dbReference type="EMBL" id="SZD74211.1"/>
    </source>
</evidence>
<keyword evidence="1" id="KW-0812">Transmembrane</keyword>
<proteinExistence type="predicted"/>
<feature type="transmembrane region" description="Helical" evidence="1">
    <location>
        <begin position="21"/>
        <end position="40"/>
    </location>
</feature>
<keyword evidence="1" id="KW-1133">Transmembrane helix</keyword>
<protein>
    <submittedName>
        <fullName evidence="2">Uncharacterized protein</fullName>
    </submittedName>
</protein>
<evidence type="ECO:0000256" key="1">
    <source>
        <dbReference type="SAM" id="Phobius"/>
    </source>
</evidence>
<dbReference type="AlphaFoldDB" id="A0A383U4Z7"/>
<sequence length="115" mass="13311">MERINHLKSKAVFWANSNPKKFFFIGFSVVILSAMGNIIYEILNPTSEGLVVPNIPTSNFIGEEEIYNIGKEQKERILKELEEYKIKRNEVGLNQQDSARIEFLFKKLNILTNGY</sequence>
<name>A0A383U4Z7_9FLAO</name>
<evidence type="ECO:0000313" key="3">
    <source>
        <dbReference type="Proteomes" id="UP000262142"/>
    </source>
</evidence>
<dbReference type="Proteomes" id="UP000262142">
    <property type="component" value="Unassembled WGS sequence"/>
</dbReference>
<gene>
    <name evidence="2" type="ORF">SAMEA104719789_01670</name>
</gene>
<organism evidence="2 3">
    <name type="scientific">Candidatus Ornithobacterium hominis</name>
    <dbReference type="NCBI Taxonomy" id="2497989"/>
    <lineage>
        <taxon>Bacteria</taxon>
        <taxon>Pseudomonadati</taxon>
        <taxon>Bacteroidota</taxon>
        <taxon>Flavobacteriia</taxon>
        <taxon>Flavobacteriales</taxon>
        <taxon>Weeksellaceae</taxon>
        <taxon>Ornithobacterium</taxon>
    </lineage>
</organism>
<keyword evidence="1" id="KW-0472">Membrane</keyword>
<reference evidence="2 3" key="1">
    <citation type="submission" date="2018-09" db="EMBL/GenBank/DDBJ databases">
        <authorList>
            <consortium name="Pathogen Informatics"/>
        </authorList>
    </citation>
    <scope>NUCLEOTIDE SEQUENCE [LARGE SCALE GENOMIC DNA]</scope>
    <source>
        <strain evidence="2 3">OH-22767</strain>
    </source>
</reference>
<accession>A0A383U4Z7</accession>